<dbReference type="AlphaFoldDB" id="A0A8H5FIM6"/>
<accession>A0A8H5FIM6</accession>
<proteinExistence type="predicted"/>
<sequence>MFIEIKTYLCLDDMASRELADRQIATGMRFAEYKYEAATRKLTPTAIPWDHEVVNDVAPAERWQHELLDRDGEKVFRRVVEEVKSMCSAITIQSST</sequence>
<name>A0A8H5FIM6_9AGAR</name>
<keyword evidence="2" id="KW-1185">Reference proteome</keyword>
<evidence type="ECO:0000313" key="2">
    <source>
        <dbReference type="Proteomes" id="UP000559256"/>
    </source>
</evidence>
<gene>
    <name evidence="1" type="ORF">D9758_014320</name>
</gene>
<reference evidence="1 2" key="1">
    <citation type="journal article" date="2020" name="ISME J.">
        <title>Uncovering the hidden diversity of litter-decomposition mechanisms in mushroom-forming fungi.</title>
        <authorList>
            <person name="Floudas D."/>
            <person name="Bentzer J."/>
            <person name="Ahren D."/>
            <person name="Johansson T."/>
            <person name="Persson P."/>
            <person name="Tunlid A."/>
        </authorList>
    </citation>
    <scope>NUCLEOTIDE SEQUENCE [LARGE SCALE GENOMIC DNA]</scope>
    <source>
        <strain evidence="1 2">CBS 291.85</strain>
    </source>
</reference>
<protein>
    <submittedName>
        <fullName evidence="1">Uncharacterized protein</fullName>
    </submittedName>
</protein>
<organism evidence="1 2">
    <name type="scientific">Tetrapyrgos nigripes</name>
    <dbReference type="NCBI Taxonomy" id="182062"/>
    <lineage>
        <taxon>Eukaryota</taxon>
        <taxon>Fungi</taxon>
        <taxon>Dikarya</taxon>
        <taxon>Basidiomycota</taxon>
        <taxon>Agaricomycotina</taxon>
        <taxon>Agaricomycetes</taxon>
        <taxon>Agaricomycetidae</taxon>
        <taxon>Agaricales</taxon>
        <taxon>Marasmiineae</taxon>
        <taxon>Marasmiaceae</taxon>
        <taxon>Tetrapyrgos</taxon>
    </lineage>
</organism>
<dbReference type="OrthoDB" id="3023000at2759"/>
<comment type="caution">
    <text evidence="1">The sequence shown here is derived from an EMBL/GenBank/DDBJ whole genome shotgun (WGS) entry which is preliminary data.</text>
</comment>
<evidence type="ECO:0000313" key="1">
    <source>
        <dbReference type="EMBL" id="KAF5337977.1"/>
    </source>
</evidence>
<dbReference type="Proteomes" id="UP000559256">
    <property type="component" value="Unassembled WGS sequence"/>
</dbReference>
<dbReference type="EMBL" id="JAACJM010000202">
    <property type="protein sequence ID" value="KAF5337977.1"/>
    <property type="molecule type" value="Genomic_DNA"/>
</dbReference>